<dbReference type="SUPFAM" id="SSF52540">
    <property type="entry name" value="P-loop containing nucleoside triphosphate hydrolases"/>
    <property type="match status" value="1"/>
</dbReference>
<comment type="similarity">
    <text evidence="3">Belongs to the KTI12 family.</text>
</comment>
<dbReference type="OrthoDB" id="9972657at2759"/>
<evidence type="ECO:0000256" key="3">
    <source>
        <dbReference type="ARBA" id="ARBA00025768"/>
    </source>
</evidence>
<dbReference type="STRING" id="1684307.A0A316UD19"/>
<sequence>MALVIVSGLPSSGRTTRCQELIADWQKRLDALPSSSFNALPSRIVHLTDSTVHLPKSTYASQRNEKPARASYLSLVSRSLVKDAIIVADGGAGLNIKGFRYQLWCAAREVGLTCVSVFVNTGKEKCREWNSSRRDRGEEAYDEETINDLFMRYEEPNAMTRWDSPLFVLSTEVFASGGAESPVGASQESGKQKWEEPPYEQIWEAVTQGKVSKAPNVVIQNRTTSTNYLAVLETSTQCLLSSLLAHQTSIGLPEGGGPVILSPVLPDSTVIKQVRLALPEGKRPPTAAQLQRLRRQFVKIHSTSFATNNALGKTAKEEGGGQGTLPPSKGAAKQEMALDETAGSGSLEETIVRRFAVWLGEILHAGA</sequence>
<gene>
    <name evidence="5" type="ORF">BCV69DRAFT_297605</name>
</gene>
<evidence type="ECO:0000256" key="1">
    <source>
        <dbReference type="ARBA" id="ARBA00022741"/>
    </source>
</evidence>
<feature type="region of interest" description="Disordered" evidence="4">
    <location>
        <begin position="311"/>
        <end position="333"/>
    </location>
</feature>
<dbReference type="Gene3D" id="3.40.50.300">
    <property type="entry name" value="P-loop containing nucleotide triphosphate hydrolases"/>
    <property type="match status" value="1"/>
</dbReference>
<dbReference type="GO" id="GO:0005524">
    <property type="term" value="F:ATP binding"/>
    <property type="evidence" value="ECO:0007669"/>
    <property type="project" value="UniProtKB-KW"/>
</dbReference>
<dbReference type="InterPro" id="IPR013641">
    <property type="entry name" value="KTI12/PSTK"/>
</dbReference>
<dbReference type="InterPro" id="IPR027417">
    <property type="entry name" value="P-loop_NTPase"/>
</dbReference>
<dbReference type="EMBL" id="KZ819323">
    <property type="protein sequence ID" value="PWN22311.1"/>
    <property type="molecule type" value="Genomic_DNA"/>
</dbReference>
<protein>
    <submittedName>
        <fullName evidence="5">Chromatin associated protein KTI12</fullName>
    </submittedName>
</protein>
<evidence type="ECO:0000256" key="2">
    <source>
        <dbReference type="ARBA" id="ARBA00022840"/>
    </source>
</evidence>
<proteinExistence type="inferred from homology"/>
<organism evidence="5 6">
    <name type="scientific">Pseudomicrostroma glucosiphilum</name>
    <dbReference type="NCBI Taxonomy" id="1684307"/>
    <lineage>
        <taxon>Eukaryota</taxon>
        <taxon>Fungi</taxon>
        <taxon>Dikarya</taxon>
        <taxon>Basidiomycota</taxon>
        <taxon>Ustilaginomycotina</taxon>
        <taxon>Exobasidiomycetes</taxon>
        <taxon>Microstromatales</taxon>
        <taxon>Microstromatales incertae sedis</taxon>
        <taxon>Pseudomicrostroma</taxon>
    </lineage>
</organism>
<evidence type="ECO:0000313" key="6">
    <source>
        <dbReference type="Proteomes" id="UP000245942"/>
    </source>
</evidence>
<keyword evidence="1" id="KW-0547">Nucleotide-binding</keyword>
<evidence type="ECO:0000313" key="5">
    <source>
        <dbReference type="EMBL" id="PWN22311.1"/>
    </source>
</evidence>
<reference evidence="5 6" key="1">
    <citation type="journal article" date="2018" name="Mol. Biol. Evol.">
        <title>Broad Genomic Sampling Reveals a Smut Pathogenic Ancestry of the Fungal Clade Ustilaginomycotina.</title>
        <authorList>
            <person name="Kijpornyongpan T."/>
            <person name="Mondo S.J."/>
            <person name="Barry K."/>
            <person name="Sandor L."/>
            <person name="Lee J."/>
            <person name="Lipzen A."/>
            <person name="Pangilinan J."/>
            <person name="LaButti K."/>
            <person name="Hainaut M."/>
            <person name="Henrissat B."/>
            <person name="Grigoriev I.V."/>
            <person name="Spatafora J.W."/>
            <person name="Aime M.C."/>
        </authorList>
    </citation>
    <scope>NUCLEOTIDE SEQUENCE [LARGE SCALE GENOMIC DNA]</scope>
    <source>
        <strain evidence="5 6">MCA 4718</strain>
    </source>
</reference>
<keyword evidence="6" id="KW-1185">Reference proteome</keyword>
<dbReference type="Proteomes" id="UP000245942">
    <property type="component" value="Unassembled WGS sequence"/>
</dbReference>
<dbReference type="PANTHER" id="PTHR12435">
    <property type="match status" value="1"/>
</dbReference>
<dbReference type="GeneID" id="37015865"/>
<dbReference type="AlphaFoldDB" id="A0A316UD19"/>
<name>A0A316UD19_9BASI</name>
<accession>A0A316UD19</accession>
<evidence type="ECO:0000256" key="4">
    <source>
        <dbReference type="SAM" id="MobiDB-lite"/>
    </source>
</evidence>
<dbReference type="RefSeq" id="XP_025349471.1">
    <property type="nucleotide sequence ID" value="XM_025494131.1"/>
</dbReference>
<dbReference type="Pfam" id="PF08433">
    <property type="entry name" value="KTI12"/>
    <property type="match status" value="1"/>
</dbReference>
<keyword evidence="2" id="KW-0067">ATP-binding</keyword>